<keyword evidence="2" id="KW-0479">Metal-binding</keyword>
<dbReference type="EMBL" id="WRPP01000002">
    <property type="protein sequence ID" value="MVU78142.1"/>
    <property type="molecule type" value="Genomic_DNA"/>
</dbReference>
<dbReference type="InterPro" id="IPR017900">
    <property type="entry name" value="4Fe4S_Fe_S_CS"/>
</dbReference>
<evidence type="ECO:0000259" key="5">
    <source>
        <dbReference type="PROSITE" id="PS51379"/>
    </source>
</evidence>
<evidence type="ECO:0000313" key="7">
    <source>
        <dbReference type="Proteomes" id="UP000466794"/>
    </source>
</evidence>
<dbReference type="SUPFAM" id="SSF54862">
    <property type="entry name" value="4Fe-4S ferredoxins"/>
    <property type="match status" value="1"/>
</dbReference>
<dbReference type="GO" id="GO:0046872">
    <property type="term" value="F:metal ion binding"/>
    <property type="evidence" value="ECO:0007669"/>
    <property type="project" value="UniProtKB-KW"/>
</dbReference>
<keyword evidence="4" id="KW-0411">Iron-sulfur</keyword>
<evidence type="ECO:0000256" key="2">
    <source>
        <dbReference type="ARBA" id="ARBA00022723"/>
    </source>
</evidence>
<dbReference type="InterPro" id="IPR017896">
    <property type="entry name" value="4Fe4S_Fe-S-bd"/>
</dbReference>
<dbReference type="PROSITE" id="PS00198">
    <property type="entry name" value="4FE4S_FER_1"/>
    <property type="match status" value="1"/>
</dbReference>
<accession>A0A7K1UV32</accession>
<keyword evidence="7" id="KW-1185">Reference proteome</keyword>
<reference evidence="6 7" key="1">
    <citation type="submission" date="2019-12" db="EMBL/GenBank/DDBJ databases">
        <title>Nocardia sp. nov. ET3-3 isolated from soil.</title>
        <authorList>
            <person name="Kanchanasin P."/>
            <person name="Tanasupawat S."/>
            <person name="Yuki M."/>
            <person name="Kudo T."/>
        </authorList>
    </citation>
    <scope>NUCLEOTIDE SEQUENCE [LARGE SCALE GENOMIC DNA]</scope>
    <source>
        <strain evidence="6 7">ET3-3</strain>
    </source>
</reference>
<dbReference type="PANTHER" id="PTHR43687:SF1">
    <property type="entry name" value="FERREDOXIN III"/>
    <property type="match status" value="1"/>
</dbReference>
<evidence type="ECO:0000313" key="6">
    <source>
        <dbReference type="EMBL" id="MVU78142.1"/>
    </source>
</evidence>
<dbReference type="RefSeq" id="WP_157387695.1">
    <property type="nucleotide sequence ID" value="NZ_WRPP01000002.1"/>
</dbReference>
<dbReference type="PANTHER" id="PTHR43687">
    <property type="entry name" value="ADENYLYLSULFATE REDUCTASE, BETA SUBUNIT"/>
    <property type="match status" value="1"/>
</dbReference>
<comment type="caution">
    <text evidence="6">The sequence shown here is derived from an EMBL/GenBank/DDBJ whole genome shotgun (WGS) entry which is preliminary data.</text>
</comment>
<dbReference type="AlphaFoldDB" id="A0A7K1UV32"/>
<evidence type="ECO:0000256" key="4">
    <source>
        <dbReference type="ARBA" id="ARBA00023014"/>
    </source>
</evidence>
<keyword evidence="3" id="KW-0408">Iron</keyword>
<dbReference type="Pfam" id="PF00037">
    <property type="entry name" value="Fer4"/>
    <property type="match status" value="1"/>
</dbReference>
<sequence length="118" mass="12776">MIELVRAEDCIACGKCVDVCPTDVVDRTDSGIPLIARQSDRQTCFVCEAYCPADALYVAPKSTPIRDREAIAEAHIGRYREQLGWGKGRKPGSLLAIGPILPHGGPPPRVTELAHPAR</sequence>
<dbReference type="InterPro" id="IPR050572">
    <property type="entry name" value="Fe-S_Ferredoxin"/>
</dbReference>
<protein>
    <submittedName>
        <fullName evidence="6">4Fe-4S ferredoxin</fullName>
    </submittedName>
</protein>
<evidence type="ECO:0000256" key="3">
    <source>
        <dbReference type="ARBA" id="ARBA00023004"/>
    </source>
</evidence>
<dbReference type="Proteomes" id="UP000466794">
    <property type="component" value="Unassembled WGS sequence"/>
</dbReference>
<gene>
    <name evidence="6" type="ORF">GPX89_12915</name>
</gene>
<organism evidence="6 7">
    <name type="scientific">Nocardia terrae</name>
    <dbReference type="NCBI Taxonomy" id="2675851"/>
    <lineage>
        <taxon>Bacteria</taxon>
        <taxon>Bacillati</taxon>
        <taxon>Actinomycetota</taxon>
        <taxon>Actinomycetes</taxon>
        <taxon>Mycobacteriales</taxon>
        <taxon>Nocardiaceae</taxon>
        <taxon>Nocardia</taxon>
    </lineage>
</organism>
<keyword evidence="1" id="KW-0004">4Fe-4S</keyword>
<feature type="domain" description="4Fe-4S ferredoxin-type" evidence="5">
    <location>
        <begin position="1"/>
        <end position="30"/>
    </location>
</feature>
<dbReference type="PROSITE" id="PS51379">
    <property type="entry name" value="4FE4S_FER_2"/>
    <property type="match status" value="1"/>
</dbReference>
<dbReference type="GO" id="GO:0051539">
    <property type="term" value="F:4 iron, 4 sulfur cluster binding"/>
    <property type="evidence" value="ECO:0007669"/>
    <property type="project" value="UniProtKB-KW"/>
</dbReference>
<name>A0A7K1UV32_9NOCA</name>
<proteinExistence type="predicted"/>
<evidence type="ECO:0000256" key="1">
    <source>
        <dbReference type="ARBA" id="ARBA00022485"/>
    </source>
</evidence>
<dbReference type="Gene3D" id="3.30.70.20">
    <property type="match status" value="1"/>
</dbReference>